<gene>
    <name evidence="1" type="ORF">F2Q68_00039824</name>
</gene>
<dbReference type="EMBL" id="QGKW02000007">
    <property type="protein sequence ID" value="KAF2617085.1"/>
    <property type="molecule type" value="Genomic_DNA"/>
</dbReference>
<proteinExistence type="predicted"/>
<comment type="caution">
    <text evidence="1">The sequence shown here is derived from an EMBL/GenBank/DDBJ whole genome shotgun (WGS) entry which is preliminary data.</text>
</comment>
<name>A0A8S9MAV0_BRACR</name>
<dbReference type="AlphaFoldDB" id="A0A8S9MAV0"/>
<sequence>MVVITWPDISHMSISKPEIFNVLRKMEQQVKWPQKMKTSGSNKNPNRWCDFHSDHSHKTEDCVALRIDVNELLRKGHLKEFLSDKAKNLLNKYTANQPTEAVPASPPRQDRVIHVISGGSEIGGITAAKRSTRNSKNS</sequence>
<evidence type="ECO:0008006" key="3">
    <source>
        <dbReference type="Google" id="ProtNLM"/>
    </source>
</evidence>
<evidence type="ECO:0000313" key="2">
    <source>
        <dbReference type="Proteomes" id="UP000712281"/>
    </source>
</evidence>
<protein>
    <recommendedName>
        <fullName evidence="3">Retrotransposon gag protein</fullName>
    </recommendedName>
</protein>
<reference evidence="1" key="1">
    <citation type="submission" date="2019-12" db="EMBL/GenBank/DDBJ databases">
        <title>Genome sequencing and annotation of Brassica cretica.</title>
        <authorList>
            <person name="Studholme D.J."/>
            <person name="Sarris P.F."/>
        </authorList>
    </citation>
    <scope>NUCLEOTIDE SEQUENCE</scope>
    <source>
        <strain evidence="1">PFS-001/15</strain>
        <tissue evidence="1">Leaf</tissue>
    </source>
</reference>
<accession>A0A8S9MAV0</accession>
<organism evidence="1 2">
    <name type="scientific">Brassica cretica</name>
    <name type="common">Mustard</name>
    <dbReference type="NCBI Taxonomy" id="69181"/>
    <lineage>
        <taxon>Eukaryota</taxon>
        <taxon>Viridiplantae</taxon>
        <taxon>Streptophyta</taxon>
        <taxon>Embryophyta</taxon>
        <taxon>Tracheophyta</taxon>
        <taxon>Spermatophyta</taxon>
        <taxon>Magnoliopsida</taxon>
        <taxon>eudicotyledons</taxon>
        <taxon>Gunneridae</taxon>
        <taxon>Pentapetalae</taxon>
        <taxon>rosids</taxon>
        <taxon>malvids</taxon>
        <taxon>Brassicales</taxon>
        <taxon>Brassicaceae</taxon>
        <taxon>Brassiceae</taxon>
        <taxon>Brassica</taxon>
    </lineage>
</organism>
<evidence type="ECO:0000313" key="1">
    <source>
        <dbReference type="EMBL" id="KAF2617085.1"/>
    </source>
</evidence>
<dbReference type="Proteomes" id="UP000712281">
    <property type="component" value="Unassembled WGS sequence"/>
</dbReference>